<dbReference type="EMBL" id="BGPR01034263">
    <property type="protein sequence ID" value="GBO08569.1"/>
    <property type="molecule type" value="Genomic_DNA"/>
</dbReference>
<feature type="region of interest" description="Disordered" evidence="1">
    <location>
        <begin position="29"/>
        <end position="48"/>
    </location>
</feature>
<name>A0A4Y2U6D7_ARAVE</name>
<feature type="region of interest" description="Disordered" evidence="1">
    <location>
        <begin position="54"/>
        <end position="99"/>
    </location>
</feature>
<gene>
    <name evidence="3" type="ORF">AVEN_200040_1</name>
    <name evidence="2" type="ORF">AVEN_61691_1</name>
</gene>
<evidence type="ECO:0000256" key="1">
    <source>
        <dbReference type="SAM" id="MobiDB-lite"/>
    </source>
</evidence>
<evidence type="ECO:0000313" key="3">
    <source>
        <dbReference type="EMBL" id="GBO08569.1"/>
    </source>
</evidence>
<comment type="caution">
    <text evidence="3">The sequence shown here is derived from an EMBL/GenBank/DDBJ whole genome shotgun (WGS) entry which is preliminary data.</text>
</comment>
<organism evidence="3 4">
    <name type="scientific">Araneus ventricosus</name>
    <name type="common">Orbweaver spider</name>
    <name type="synonym">Epeira ventricosa</name>
    <dbReference type="NCBI Taxonomy" id="182803"/>
    <lineage>
        <taxon>Eukaryota</taxon>
        <taxon>Metazoa</taxon>
        <taxon>Ecdysozoa</taxon>
        <taxon>Arthropoda</taxon>
        <taxon>Chelicerata</taxon>
        <taxon>Arachnida</taxon>
        <taxon>Araneae</taxon>
        <taxon>Araneomorphae</taxon>
        <taxon>Entelegynae</taxon>
        <taxon>Araneoidea</taxon>
        <taxon>Araneidae</taxon>
        <taxon>Araneus</taxon>
    </lineage>
</organism>
<accession>A0A4Y2U6D7</accession>
<keyword evidence="4" id="KW-1185">Reference proteome</keyword>
<protein>
    <submittedName>
        <fullName evidence="3">Uncharacterized protein</fullName>
    </submittedName>
</protein>
<evidence type="ECO:0000313" key="2">
    <source>
        <dbReference type="EMBL" id="GBO08566.1"/>
    </source>
</evidence>
<dbReference type="AlphaFoldDB" id="A0A4Y2U6D7"/>
<evidence type="ECO:0000313" key="4">
    <source>
        <dbReference type="Proteomes" id="UP000499080"/>
    </source>
</evidence>
<sequence>MREKKGSKKRTERVDKLFEQLFTTSFLGENPFPFHPSEHSETNDSIVWRSATRTHPLFPRGSGGGGKSLADDSLHPLIRSRERERGKSWQATSELKKPP</sequence>
<dbReference type="Proteomes" id="UP000499080">
    <property type="component" value="Unassembled WGS sequence"/>
</dbReference>
<dbReference type="EMBL" id="BGPR01034261">
    <property type="protein sequence ID" value="GBO08566.1"/>
    <property type="molecule type" value="Genomic_DNA"/>
</dbReference>
<reference evidence="3 4" key="1">
    <citation type="journal article" date="2019" name="Sci. Rep.">
        <title>Orb-weaving spider Araneus ventricosus genome elucidates the spidroin gene catalogue.</title>
        <authorList>
            <person name="Kono N."/>
            <person name="Nakamura H."/>
            <person name="Ohtoshi R."/>
            <person name="Moran D.A.P."/>
            <person name="Shinohara A."/>
            <person name="Yoshida Y."/>
            <person name="Fujiwara M."/>
            <person name="Mori M."/>
            <person name="Tomita M."/>
            <person name="Arakawa K."/>
        </authorList>
    </citation>
    <scope>NUCLEOTIDE SEQUENCE [LARGE SCALE GENOMIC DNA]</scope>
</reference>
<proteinExistence type="predicted"/>
<feature type="compositionally biased region" description="Basic and acidic residues" evidence="1">
    <location>
        <begin position="69"/>
        <end position="87"/>
    </location>
</feature>